<keyword evidence="1" id="KW-1133">Transmembrane helix</keyword>
<keyword evidence="1" id="KW-0812">Transmembrane</keyword>
<feature type="transmembrane region" description="Helical" evidence="1">
    <location>
        <begin position="46"/>
        <end position="67"/>
    </location>
</feature>
<reference evidence="2 3" key="1">
    <citation type="journal article" date="2011" name="Stand. Genomic Sci.">
        <title>High quality draft genome sequence of Segniliparus rugosus CDC 945(T)= (ATCC BAA-974(T)).</title>
        <authorList>
            <person name="Earl A.M."/>
            <person name="Desjardins C.A."/>
            <person name="Fitzgerald M.G."/>
            <person name="Arachchi H.M."/>
            <person name="Zeng Q."/>
            <person name="Mehta T."/>
            <person name="Griggs A."/>
            <person name="Birren B.W."/>
            <person name="Toney N.C."/>
            <person name="Carr J."/>
            <person name="Posey J."/>
            <person name="Butler W.R."/>
        </authorList>
    </citation>
    <scope>NUCLEOTIDE SEQUENCE [LARGE SCALE GENOMIC DNA]</scope>
    <source>
        <strain evidence="3">ATCC BAA-974 / DSM 45345 / CCUG 50838 / CIP 108380 / JCM 13579 / CDC 945</strain>
    </source>
</reference>
<dbReference type="EMBL" id="ACZI02000002">
    <property type="protein sequence ID" value="EFV13422.1"/>
    <property type="molecule type" value="Genomic_DNA"/>
</dbReference>
<keyword evidence="1" id="KW-0472">Membrane</keyword>
<feature type="transmembrane region" description="Helical" evidence="1">
    <location>
        <begin position="13"/>
        <end position="34"/>
    </location>
</feature>
<comment type="caution">
    <text evidence="2">The sequence shown here is derived from an EMBL/GenBank/DDBJ whole genome shotgun (WGS) entry which is preliminary data.</text>
</comment>
<sequence>MIVSQQLETTTRAFARVLGPYLVIVMAAAGSRASDLRGLLASPGQSLWWAWVTGAFVLLCGVIVLALHPYWRGAAAVMVSALGALTALKGLALMVFPTSYLAFAKTVIGGPAWFAGLAAAELAGLYLVYVGWAPRRRDQAERAENDRGRPSHVSHAA</sequence>
<protein>
    <submittedName>
        <fullName evidence="2">Uncharacterized protein</fullName>
    </submittedName>
</protein>
<proteinExistence type="predicted"/>
<feature type="transmembrane region" description="Helical" evidence="1">
    <location>
        <begin position="112"/>
        <end position="132"/>
    </location>
</feature>
<dbReference type="AlphaFoldDB" id="E5XQD9"/>
<evidence type="ECO:0000313" key="3">
    <source>
        <dbReference type="Proteomes" id="UP000004816"/>
    </source>
</evidence>
<dbReference type="OrthoDB" id="4737921at2"/>
<organism evidence="2 3">
    <name type="scientific">Segniliparus rugosus (strain ATCC BAA-974 / DSM 45345 / CCUG 50838 / CIP 108380 / JCM 13579 / CDC 945)</name>
    <dbReference type="NCBI Taxonomy" id="679197"/>
    <lineage>
        <taxon>Bacteria</taxon>
        <taxon>Bacillati</taxon>
        <taxon>Actinomycetota</taxon>
        <taxon>Actinomycetes</taxon>
        <taxon>Mycobacteriales</taxon>
        <taxon>Segniliparaceae</taxon>
        <taxon>Segniliparus</taxon>
    </lineage>
</organism>
<dbReference type="HOGENOM" id="CLU_132169_1_0_11"/>
<name>E5XQD9_SEGRC</name>
<evidence type="ECO:0000313" key="2">
    <source>
        <dbReference type="EMBL" id="EFV13422.1"/>
    </source>
</evidence>
<dbReference type="STRING" id="679197.HMPREF9336_01711"/>
<dbReference type="eggNOG" id="ENOG50313C7">
    <property type="taxonomic scope" value="Bacteria"/>
</dbReference>
<dbReference type="Proteomes" id="UP000004816">
    <property type="component" value="Unassembled WGS sequence"/>
</dbReference>
<dbReference type="RefSeq" id="WP_007469425.1">
    <property type="nucleotide sequence ID" value="NZ_KI391953.1"/>
</dbReference>
<feature type="transmembrane region" description="Helical" evidence="1">
    <location>
        <begin position="74"/>
        <end position="100"/>
    </location>
</feature>
<gene>
    <name evidence="2" type="ORF">HMPREF9336_01711</name>
</gene>
<accession>E5XQD9</accession>
<keyword evidence="3" id="KW-1185">Reference proteome</keyword>
<evidence type="ECO:0000256" key="1">
    <source>
        <dbReference type="SAM" id="Phobius"/>
    </source>
</evidence>